<reference evidence="5 6" key="1">
    <citation type="submission" date="2019-01" db="EMBL/GenBank/DDBJ databases">
        <title>Sequencing of cultivated peanut Arachis hypogaea provides insights into genome evolution and oil improvement.</title>
        <authorList>
            <person name="Chen X."/>
        </authorList>
    </citation>
    <scope>NUCLEOTIDE SEQUENCE [LARGE SCALE GENOMIC DNA]</scope>
    <source>
        <strain evidence="6">cv. Fuhuasheng</strain>
        <tissue evidence="5">Leaves</tissue>
    </source>
</reference>
<feature type="repeat" description="PPR" evidence="3">
    <location>
        <begin position="729"/>
        <end position="763"/>
    </location>
</feature>
<dbReference type="STRING" id="3818.A0A445BLN0"/>
<feature type="repeat" description="PPR" evidence="3">
    <location>
        <begin position="799"/>
        <end position="833"/>
    </location>
</feature>
<evidence type="ECO:0000256" key="4">
    <source>
        <dbReference type="SAM" id="MobiDB-lite"/>
    </source>
</evidence>
<keyword evidence="6" id="KW-1185">Reference proteome</keyword>
<feature type="repeat" description="PPR" evidence="3">
    <location>
        <begin position="764"/>
        <end position="798"/>
    </location>
</feature>
<comment type="similarity">
    <text evidence="1">Belongs to the PPR family. P subfamily.</text>
</comment>
<dbReference type="Pfam" id="PF13041">
    <property type="entry name" value="PPR_2"/>
    <property type="match status" value="3"/>
</dbReference>
<dbReference type="Proteomes" id="UP000289738">
    <property type="component" value="Chromosome A09"/>
</dbReference>
<dbReference type="GO" id="GO:0031930">
    <property type="term" value="P:mitochondria-nucleus signaling pathway"/>
    <property type="evidence" value="ECO:0007669"/>
    <property type="project" value="TreeGrafter"/>
</dbReference>
<dbReference type="EMBL" id="SDMP01000009">
    <property type="protein sequence ID" value="RYR39577.1"/>
    <property type="molecule type" value="Genomic_DNA"/>
</dbReference>
<dbReference type="PANTHER" id="PTHR47936:SF1">
    <property type="entry name" value="PENTATRICOPEPTIDE REPEAT-CONTAINING PROTEIN GUN1, CHLOROPLASTIC"/>
    <property type="match status" value="1"/>
</dbReference>
<dbReference type="Pfam" id="PF01535">
    <property type="entry name" value="PPR"/>
    <property type="match status" value="2"/>
</dbReference>
<dbReference type="PANTHER" id="PTHR47936">
    <property type="entry name" value="PPR_LONG DOMAIN-CONTAINING PROTEIN"/>
    <property type="match status" value="1"/>
</dbReference>
<evidence type="ECO:0000256" key="2">
    <source>
        <dbReference type="ARBA" id="ARBA00022737"/>
    </source>
</evidence>
<dbReference type="AlphaFoldDB" id="A0A445BLN0"/>
<dbReference type="InterPro" id="IPR002885">
    <property type="entry name" value="PPR_rpt"/>
</dbReference>
<feature type="repeat" description="PPR" evidence="3">
    <location>
        <begin position="659"/>
        <end position="693"/>
    </location>
</feature>
<name>A0A445BLN0_ARAHY</name>
<dbReference type="NCBIfam" id="TIGR00756">
    <property type="entry name" value="PPR"/>
    <property type="match status" value="3"/>
</dbReference>
<protein>
    <recommendedName>
        <fullName evidence="7">Pentatricopeptide repeat-containing protein</fullName>
    </recommendedName>
</protein>
<accession>A0A445BLN0</accession>
<comment type="caution">
    <text evidence="5">The sequence shown here is derived from an EMBL/GenBank/DDBJ whole genome shotgun (WGS) entry which is preliminary data.</text>
</comment>
<dbReference type="PROSITE" id="PS51375">
    <property type="entry name" value="PPR"/>
    <property type="match status" value="5"/>
</dbReference>
<evidence type="ECO:0000256" key="3">
    <source>
        <dbReference type="PROSITE-ProRule" id="PRU00708"/>
    </source>
</evidence>
<evidence type="ECO:0000256" key="1">
    <source>
        <dbReference type="ARBA" id="ARBA00007626"/>
    </source>
</evidence>
<proteinExistence type="inferred from homology"/>
<evidence type="ECO:0008006" key="7">
    <source>
        <dbReference type="Google" id="ProtNLM"/>
    </source>
</evidence>
<sequence length="868" mass="98514">MDRSNGTIIRSRNPNPNSSLTKTHSLPLSHSATVQSSSELLLLPHFRPANPATVAVVTSNFKQPPSQPSNFEQPQLAPSLPLHRAANVANFLPSIAQPSFERRSLHPAATVPPRQLCSTAFLSLQRRQLCSIEQPFPRRLDFLKKGDKVKNGALSGLSNVKLETKKHVGWSRYGKQSKALEKYDGCTRYFSMLKRYFALRPSTAPLCASSMKDLVTNEVADRDVPIAFDMKRVWLSKKFSYIYASGPSTNLTFFMQSLYAQCIVTDWLCSNRILLPKSVLKKNTQTLPCLTTVVGRNKLWKCQNKIEKQSGGFTWVAGHRTMTFIHQVSSKPFNLFTRINFSRHHFQHLRLLHTQAVSKHNNDDVTAICNSFRRGWNWDTISIKFGTFMLNDLMVERVLLELKDPSDAKCALGFFHWSTKRRNIEHGIRCYCIAIHILVGARLLNDACALLESLLNKTKESSSRVMVADTLLGCYPVTDSHPIVFDLLIQAYAKLRLTDVAFEVCLYVEKHGFSISLVSFNTLLHVAQKSDQFGLIWDVYEHMIQERTYPNLATLRIMINALCKDGQLQKIVDALDRIMGKWNSSPSVIVNSSLIFRVLEQGKMEESMVVVLLKRLLQKNLIPHSVAYSLIIHARIRLGSLDSGWEMYEEMERRGFQANSFIYTSFIGAYCREGRIEQANVLMQAMEERGLKPYGETFDHLIIGYANLEQLEGCLSACDKMLSIGLIPSCLSFNTMVEKLCAKGHVEQANSRLTLLLDKGFSPSDITYTHLIEGYAKKDEIQEVLKLYYEMEYRSMSPGLSVFTSIIQCLCHCGKLEDADKYLWIMKGQPLTPSVTIYKTLIAGYRQKGYSIRALHLQNEMDSLVIHK</sequence>
<evidence type="ECO:0000313" key="5">
    <source>
        <dbReference type="EMBL" id="RYR39577.1"/>
    </source>
</evidence>
<evidence type="ECO:0000313" key="6">
    <source>
        <dbReference type="Proteomes" id="UP000289738"/>
    </source>
</evidence>
<feature type="repeat" description="PPR" evidence="3">
    <location>
        <begin position="624"/>
        <end position="658"/>
    </location>
</feature>
<feature type="region of interest" description="Disordered" evidence="4">
    <location>
        <begin position="1"/>
        <end position="24"/>
    </location>
</feature>
<dbReference type="Gene3D" id="1.25.40.10">
    <property type="entry name" value="Tetratricopeptide repeat domain"/>
    <property type="match status" value="4"/>
</dbReference>
<keyword evidence="2" id="KW-0677">Repeat</keyword>
<dbReference type="GO" id="GO:0009507">
    <property type="term" value="C:chloroplast"/>
    <property type="evidence" value="ECO:0007669"/>
    <property type="project" value="TreeGrafter"/>
</dbReference>
<gene>
    <name evidence="5" type="ORF">Ahy_A09g045135</name>
</gene>
<organism evidence="5 6">
    <name type="scientific">Arachis hypogaea</name>
    <name type="common">Peanut</name>
    <dbReference type="NCBI Taxonomy" id="3818"/>
    <lineage>
        <taxon>Eukaryota</taxon>
        <taxon>Viridiplantae</taxon>
        <taxon>Streptophyta</taxon>
        <taxon>Embryophyta</taxon>
        <taxon>Tracheophyta</taxon>
        <taxon>Spermatophyta</taxon>
        <taxon>Magnoliopsida</taxon>
        <taxon>eudicotyledons</taxon>
        <taxon>Gunneridae</taxon>
        <taxon>Pentapetalae</taxon>
        <taxon>rosids</taxon>
        <taxon>fabids</taxon>
        <taxon>Fabales</taxon>
        <taxon>Fabaceae</taxon>
        <taxon>Papilionoideae</taxon>
        <taxon>50 kb inversion clade</taxon>
        <taxon>dalbergioids sensu lato</taxon>
        <taxon>Dalbergieae</taxon>
        <taxon>Pterocarpus clade</taxon>
        <taxon>Arachis</taxon>
    </lineage>
</organism>
<dbReference type="GO" id="GO:0010019">
    <property type="term" value="P:chloroplast-nucleus signaling pathway"/>
    <property type="evidence" value="ECO:0007669"/>
    <property type="project" value="TreeGrafter"/>
</dbReference>
<dbReference type="InterPro" id="IPR011990">
    <property type="entry name" value="TPR-like_helical_dom_sf"/>
</dbReference>